<comment type="caution">
    <text evidence="2">The sequence shown here is derived from an EMBL/GenBank/DDBJ whole genome shotgun (WGS) entry which is preliminary data.</text>
</comment>
<dbReference type="EMBL" id="PPHD01000014">
    <property type="protein sequence ID" value="POI36197.1"/>
    <property type="molecule type" value="Genomic_DNA"/>
</dbReference>
<name>A0A2P4TIK2_BAMTH</name>
<sequence>MSVNGWWEVHARQSIALGFLCKYGLDEAALQWELQLTLRGLMVHFVRRLIITATAVYGPEVHWQQNHRDTYAKGGHDSPMTTPSPVTSHQEPPVFGPGHSINPAGPGTEELPGILHGGPGQPSTTTVPSEEEMHEEPGQVEAAGPSAQGRNCSSWGPWCPQKRKACSSPQDSSPPHKRSPRQ</sequence>
<proteinExistence type="predicted"/>
<evidence type="ECO:0000256" key="1">
    <source>
        <dbReference type="SAM" id="MobiDB-lite"/>
    </source>
</evidence>
<feature type="region of interest" description="Disordered" evidence="1">
    <location>
        <begin position="69"/>
        <end position="182"/>
    </location>
</feature>
<protein>
    <submittedName>
        <fullName evidence="2">Uncharacterized protein</fullName>
    </submittedName>
</protein>
<gene>
    <name evidence="2" type="ORF">CIB84_000051</name>
</gene>
<dbReference type="OrthoDB" id="21204at2759"/>
<dbReference type="AlphaFoldDB" id="A0A2P4TIK2"/>
<accession>A0A2P4TIK2</accession>
<organism evidence="2 3">
    <name type="scientific">Bambusicola thoracicus</name>
    <name type="common">Chinese bamboo-partridge</name>
    <name type="synonym">Perdix thoracica</name>
    <dbReference type="NCBI Taxonomy" id="9083"/>
    <lineage>
        <taxon>Eukaryota</taxon>
        <taxon>Metazoa</taxon>
        <taxon>Chordata</taxon>
        <taxon>Craniata</taxon>
        <taxon>Vertebrata</taxon>
        <taxon>Euteleostomi</taxon>
        <taxon>Archelosauria</taxon>
        <taxon>Archosauria</taxon>
        <taxon>Dinosauria</taxon>
        <taxon>Saurischia</taxon>
        <taxon>Theropoda</taxon>
        <taxon>Coelurosauria</taxon>
        <taxon>Aves</taxon>
        <taxon>Neognathae</taxon>
        <taxon>Galloanserae</taxon>
        <taxon>Galliformes</taxon>
        <taxon>Phasianidae</taxon>
        <taxon>Perdicinae</taxon>
        <taxon>Bambusicola</taxon>
    </lineage>
</organism>
<evidence type="ECO:0000313" key="2">
    <source>
        <dbReference type="EMBL" id="POI36197.1"/>
    </source>
</evidence>
<keyword evidence="3" id="KW-1185">Reference proteome</keyword>
<reference evidence="2 3" key="1">
    <citation type="submission" date="2018-01" db="EMBL/GenBank/DDBJ databases">
        <title>Comparison of the Chinese Bamboo Partridge and Red Junglefowl genome sequences highlights the importance of demography in genome evolution.</title>
        <authorList>
            <person name="Tiley G.P."/>
            <person name="Kimball R.T."/>
            <person name="Braun E.L."/>
            <person name="Burleigh J.G."/>
        </authorList>
    </citation>
    <scope>NUCLEOTIDE SEQUENCE [LARGE SCALE GENOMIC DNA]</scope>
    <source>
        <strain evidence="2">RTK389</strain>
        <tissue evidence="2">Blood</tissue>
    </source>
</reference>
<feature type="compositionally biased region" description="Polar residues" evidence="1">
    <location>
        <begin position="79"/>
        <end position="90"/>
    </location>
</feature>
<dbReference type="Proteomes" id="UP000237246">
    <property type="component" value="Unassembled WGS sequence"/>
</dbReference>
<evidence type="ECO:0000313" key="3">
    <source>
        <dbReference type="Proteomes" id="UP000237246"/>
    </source>
</evidence>